<dbReference type="PANTHER" id="PTHR31451">
    <property type="match status" value="1"/>
</dbReference>
<keyword evidence="11" id="KW-1185">Reference proteome</keyword>
<evidence type="ECO:0000256" key="8">
    <source>
        <dbReference type="ARBA" id="ARBA00023295"/>
    </source>
</evidence>
<evidence type="ECO:0000313" key="11">
    <source>
        <dbReference type="Proteomes" id="UP000708148"/>
    </source>
</evidence>
<evidence type="ECO:0000256" key="1">
    <source>
        <dbReference type="ARBA" id="ARBA00001678"/>
    </source>
</evidence>
<dbReference type="SUPFAM" id="SSF51445">
    <property type="entry name" value="(Trans)glycosidases"/>
    <property type="match status" value="1"/>
</dbReference>
<gene>
    <name evidence="10" type="ORF">OSTQU699_LOCUS10306</name>
</gene>
<evidence type="ECO:0000256" key="5">
    <source>
        <dbReference type="ARBA" id="ARBA00022525"/>
    </source>
</evidence>
<comment type="caution">
    <text evidence="10">The sequence shown here is derived from an EMBL/GenBank/DDBJ whole genome shotgun (WGS) entry which is preliminary data.</text>
</comment>
<dbReference type="EC" id="3.2.1.78" evidence="4"/>
<keyword evidence="6" id="KW-0732">Signal</keyword>
<feature type="domain" description="Apple" evidence="9">
    <location>
        <begin position="421"/>
        <end position="523"/>
    </location>
</feature>
<evidence type="ECO:0000256" key="6">
    <source>
        <dbReference type="ARBA" id="ARBA00022729"/>
    </source>
</evidence>
<evidence type="ECO:0000256" key="3">
    <source>
        <dbReference type="ARBA" id="ARBA00005641"/>
    </source>
</evidence>
<sequence length="612" mass="66999">MAAVVLSCVVGALGATGDGFVRVIGTRFVDKYCQEYAYSGFNSWELMEAAAGIQSALPSDQSHFEGQSLVQWVFETAAENQLFVGRFFAHGHAYGGLPLQTQPGVYNEEALSALDSVIAEARNKGVKMILTLVDNWQDVDGKKTYAGWAGKKPDEFYTDPTMKLWFKNHITYMVNRVNSVSGVRYGDDDCIFAWNLINEARCDCDIHAPDESCDPQCTENIQAWFEEMSDFLKAVDPVHMVSTGQEGFYALASGRQSVNPDLYVGLPPNEYWASQSGQDFKRNHDMPGMDYATIHSWPDNWGSPTVDFQDQWVREHIVDTAALGKPLVVEEFGKAVDEDDEEMRRNVRHPFLNNMYDMFLSDMNNDSVLKGVGFWEFDANNAADPGTYGVQTTHSAWTDIILPKTQDLMNIVAALPLVENCAPGAIRAQDALVMDAPSDSYYISAGLNILDVTEGEEISSRSNVATARQCAKLCDANVACRSFAYNPTKDGGSCSLKRQVPKVDGSGGGSWNSDGWQTFRRKRGGESCSLDGCRLCTTDDMCLKCENGNLLFRSSDGTLDCKPCDTVQEALRANRGECQGPAAGKDVMVAPNATVAGTTEPTIVDAISANAG</sequence>
<dbReference type="InterPro" id="IPR001547">
    <property type="entry name" value="Glyco_hydro_5"/>
</dbReference>
<dbReference type="PANTHER" id="PTHR31451:SF39">
    <property type="entry name" value="MANNAN ENDO-1,4-BETA-MANNOSIDASE 1"/>
    <property type="match status" value="1"/>
</dbReference>
<dbReference type="Gene3D" id="3.50.4.10">
    <property type="entry name" value="Hepatocyte Growth Factor"/>
    <property type="match status" value="1"/>
</dbReference>
<accession>A0A8S1JFV4</accession>
<dbReference type="EMBL" id="CAJHUC010002981">
    <property type="protein sequence ID" value="CAD7704951.1"/>
    <property type="molecule type" value="Genomic_DNA"/>
</dbReference>
<reference evidence="10" key="1">
    <citation type="submission" date="2020-12" db="EMBL/GenBank/DDBJ databases">
        <authorList>
            <person name="Iha C."/>
        </authorList>
    </citation>
    <scope>NUCLEOTIDE SEQUENCE</scope>
</reference>
<comment type="catalytic activity">
    <reaction evidence="1">
        <text>Random hydrolysis of (1-&gt;4)-beta-D-mannosidic linkages in mannans, galactomannans and glucomannans.</text>
        <dbReference type="EC" id="3.2.1.78"/>
    </reaction>
</comment>
<keyword evidence="7" id="KW-0378">Hydrolase</keyword>
<evidence type="ECO:0000313" key="10">
    <source>
        <dbReference type="EMBL" id="CAD7704951.1"/>
    </source>
</evidence>
<dbReference type="Gene3D" id="3.20.20.80">
    <property type="entry name" value="Glycosidases"/>
    <property type="match status" value="1"/>
</dbReference>
<proteinExistence type="inferred from homology"/>
<evidence type="ECO:0000256" key="2">
    <source>
        <dbReference type="ARBA" id="ARBA00004613"/>
    </source>
</evidence>
<name>A0A8S1JFV4_9CHLO</name>
<dbReference type="OrthoDB" id="566658at2759"/>
<evidence type="ECO:0000259" key="9">
    <source>
        <dbReference type="PROSITE" id="PS50948"/>
    </source>
</evidence>
<dbReference type="InterPro" id="IPR045053">
    <property type="entry name" value="MAN-like"/>
</dbReference>
<keyword evidence="5" id="KW-0964">Secreted</keyword>
<keyword evidence="8" id="KW-0326">Glycosidase</keyword>
<evidence type="ECO:0000256" key="7">
    <source>
        <dbReference type="ARBA" id="ARBA00022801"/>
    </source>
</evidence>
<dbReference type="GO" id="GO:0000272">
    <property type="term" value="P:polysaccharide catabolic process"/>
    <property type="evidence" value="ECO:0007669"/>
    <property type="project" value="InterPro"/>
</dbReference>
<evidence type="ECO:0000256" key="4">
    <source>
        <dbReference type="ARBA" id="ARBA00012706"/>
    </source>
</evidence>
<dbReference type="GO" id="GO:0005576">
    <property type="term" value="C:extracellular region"/>
    <property type="evidence" value="ECO:0007669"/>
    <property type="project" value="UniProtKB-SubCell"/>
</dbReference>
<dbReference type="InterPro" id="IPR003609">
    <property type="entry name" value="Pan_app"/>
</dbReference>
<protein>
    <recommendedName>
        <fullName evidence="4">mannan endo-1,4-beta-mannosidase</fullName>
        <ecNumber evidence="4">3.2.1.78</ecNumber>
    </recommendedName>
</protein>
<dbReference type="Proteomes" id="UP000708148">
    <property type="component" value="Unassembled WGS sequence"/>
</dbReference>
<dbReference type="GO" id="GO:0016985">
    <property type="term" value="F:mannan endo-1,4-beta-mannosidase activity"/>
    <property type="evidence" value="ECO:0007669"/>
    <property type="project" value="UniProtKB-EC"/>
</dbReference>
<dbReference type="Pfam" id="PF26410">
    <property type="entry name" value="GH5_mannosidase"/>
    <property type="match status" value="1"/>
</dbReference>
<dbReference type="PROSITE" id="PS50948">
    <property type="entry name" value="PAN"/>
    <property type="match status" value="1"/>
</dbReference>
<comment type="subcellular location">
    <subcellularLocation>
        <location evidence="2">Secreted</location>
    </subcellularLocation>
</comment>
<organism evidence="10 11">
    <name type="scientific">Ostreobium quekettii</name>
    <dbReference type="NCBI Taxonomy" id="121088"/>
    <lineage>
        <taxon>Eukaryota</taxon>
        <taxon>Viridiplantae</taxon>
        <taxon>Chlorophyta</taxon>
        <taxon>core chlorophytes</taxon>
        <taxon>Ulvophyceae</taxon>
        <taxon>TCBD clade</taxon>
        <taxon>Bryopsidales</taxon>
        <taxon>Ostreobineae</taxon>
        <taxon>Ostreobiaceae</taxon>
        <taxon>Ostreobium</taxon>
    </lineage>
</organism>
<comment type="similarity">
    <text evidence="3">Belongs to the glycosyl hydrolase 5 (cellulase A) family.</text>
</comment>
<dbReference type="AlphaFoldDB" id="A0A8S1JFV4"/>
<dbReference type="SUPFAM" id="SSF57414">
    <property type="entry name" value="Hairpin loop containing domain-like"/>
    <property type="match status" value="1"/>
</dbReference>
<dbReference type="InterPro" id="IPR017853">
    <property type="entry name" value="GH"/>
</dbReference>
<dbReference type="Pfam" id="PF00024">
    <property type="entry name" value="PAN_1"/>
    <property type="match status" value="1"/>
</dbReference>